<dbReference type="PANTHER" id="PTHR14969">
    <property type="entry name" value="SPHINGOSINE-1-PHOSPHATE PHOSPHOHYDROLASE"/>
    <property type="match status" value="1"/>
</dbReference>
<reference evidence="3 4" key="1">
    <citation type="submission" date="2018-03" db="EMBL/GenBank/DDBJ databases">
        <title>A gene transfer event suggests a long-term partnership between eustigmatophyte algae and a novel lineage of endosymbiotic bacteria.</title>
        <authorList>
            <person name="Yurchenko T."/>
            <person name="Sevcikova T."/>
            <person name="Pribyl P."/>
            <person name="El Karkouri K."/>
            <person name="Klimes V."/>
            <person name="Amaral R."/>
            <person name="Zbrankova V."/>
            <person name="Kim E."/>
            <person name="Raoult D."/>
            <person name="Santos L.M.A."/>
            <person name="Elias M."/>
        </authorList>
    </citation>
    <scope>NUCLEOTIDE SEQUENCE [LARGE SCALE GENOMIC DNA]</scope>
    <source>
        <strain evidence="3">CCALA 838</strain>
    </source>
</reference>
<protein>
    <recommendedName>
        <fullName evidence="2">Phosphatidic acid phosphatase type 2/haloperoxidase domain-containing protein</fullName>
    </recommendedName>
</protein>
<feature type="transmembrane region" description="Helical" evidence="1">
    <location>
        <begin position="155"/>
        <end position="173"/>
    </location>
</feature>
<dbReference type="CDD" id="cd03396">
    <property type="entry name" value="PAP2_like_6"/>
    <property type="match status" value="1"/>
</dbReference>
<feature type="transmembrane region" description="Helical" evidence="1">
    <location>
        <begin position="180"/>
        <end position="201"/>
    </location>
</feature>
<feature type="transmembrane region" description="Helical" evidence="1">
    <location>
        <begin position="21"/>
        <end position="40"/>
    </location>
</feature>
<dbReference type="Pfam" id="PF01569">
    <property type="entry name" value="PAP2"/>
    <property type="match status" value="1"/>
</dbReference>
<evidence type="ECO:0000313" key="3">
    <source>
        <dbReference type="EMBL" id="AVP87846.1"/>
    </source>
</evidence>
<proteinExistence type="predicted"/>
<keyword evidence="4" id="KW-1185">Reference proteome</keyword>
<dbReference type="PANTHER" id="PTHR14969:SF13">
    <property type="entry name" value="AT30094P"/>
    <property type="match status" value="1"/>
</dbReference>
<evidence type="ECO:0000259" key="2">
    <source>
        <dbReference type="SMART" id="SM00014"/>
    </source>
</evidence>
<name>A0A2P1P9A6_9RICK</name>
<evidence type="ECO:0000256" key="1">
    <source>
        <dbReference type="SAM" id="Phobius"/>
    </source>
</evidence>
<feature type="domain" description="Phosphatidic acid phosphatase type 2/haloperoxidase" evidence="2">
    <location>
        <begin position="99"/>
        <end position="222"/>
    </location>
</feature>
<dbReference type="SUPFAM" id="SSF48317">
    <property type="entry name" value="Acid phosphatase/Vanadium-dependent haloperoxidase"/>
    <property type="match status" value="1"/>
</dbReference>
<dbReference type="Proteomes" id="UP000241762">
    <property type="component" value="Chromosome"/>
</dbReference>
<dbReference type="AlphaFoldDB" id="A0A2P1P9A6"/>
<keyword evidence="1" id="KW-1133">Transmembrane helix</keyword>
<feature type="transmembrane region" description="Helical" evidence="1">
    <location>
        <begin position="60"/>
        <end position="87"/>
    </location>
</feature>
<dbReference type="KEGG" id="ptc:phytr_9170"/>
<evidence type="ECO:0000313" key="4">
    <source>
        <dbReference type="Proteomes" id="UP000241762"/>
    </source>
</evidence>
<dbReference type="InterPro" id="IPR036938">
    <property type="entry name" value="PAP2/HPO_sf"/>
</dbReference>
<dbReference type="InterPro" id="IPR000326">
    <property type="entry name" value="PAP2/HPO"/>
</dbReference>
<dbReference type="SMART" id="SM00014">
    <property type="entry name" value="acidPPc"/>
    <property type="match status" value="1"/>
</dbReference>
<dbReference type="EMBL" id="CP027845">
    <property type="protein sequence ID" value="AVP87846.1"/>
    <property type="molecule type" value="Genomic_DNA"/>
</dbReference>
<feature type="transmembrane region" description="Helical" evidence="1">
    <location>
        <begin position="207"/>
        <end position="226"/>
    </location>
</feature>
<keyword evidence="1" id="KW-0472">Membrane</keyword>
<feature type="transmembrane region" description="Helical" evidence="1">
    <location>
        <begin position="99"/>
        <end position="118"/>
    </location>
</feature>
<dbReference type="RefSeq" id="WP_106874689.1">
    <property type="nucleotide sequence ID" value="NZ_CP027845.1"/>
</dbReference>
<dbReference type="Gene3D" id="1.20.144.10">
    <property type="entry name" value="Phosphatidic acid phosphatase type 2/haloperoxidase"/>
    <property type="match status" value="1"/>
</dbReference>
<gene>
    <name evidence="3" type="ORF">phytr_9170</name>
</gene>
<keyword evidence="1" id="KW-0812">Transmembrane</keyword>
<accession>A0A2P1P9A6</accession>
<dbReference type="OrthoDB" id="9813524at2"/>
<sequence length="235" mass="27108">MKKSYKKLGDKAAENYCYKSIIFFWLFTFGSIFTILFLLPDLDISFSNLFYNQGFYYRHHYLAMLSFKYTLLIINTAAIIYFCILIYQYFLYKKINRTLIYLIISLAIGPGLIVNTLFKNQFGRARPIEIEKFGGHKIFSRPFVLSDQCNVNCSFTSGHAAAAYYLTSFAFIVSRRRFAGFFHAGILIGSLVGFGRIVQGAHFLSDVLGSGFIVILVNYICWEIIFHPKFFVNNT</sequence>
<organism evidence="3 4">
    <name type="scientific">Candidatus Phycorickettsia trachydisci</name>
    <dbReference type="NCBI Taxonomy" id="2115978"/>
    <lineage>
        <taxon>Bacteria</taxon>
        <taxon>Pseudomonadati</taxon>
        <taxon>Pseudomonadota</taxon>
        <taxon>Alphaproteobacteria</taxon>
        <taxon>Rickettsiales</taxon>
        <taxon>Rickettsiaceae</taxon>
        <taxon>Candidatus Phycorickettsia</taxon>
    </lineage>
</organism>